<feature type="compositionally biased region" description="Low complexity" evidence="13">
    <location>
        <begin position="8"/>
        <end position="19"/>
    </location>
</feature>
<feature type="region of interest" description="Disordered" evidence="13">
    <location>
        <begin position="241"/>
        <end position="262"/>
    </location>
</feature>
<protein>
    <recommendedName>
        <fullName evidence="10">Heat stress transcription factor</fullName>
    </recommendedName>
</protein>
<feature type="coiled-coil region" evidence="12">
    <location>
        <begin position="264"/>
        <end position="291"/>
    </location>
</feature>
<proteinExistence type="inferred from homology"/>
<sequence length="571" mass="62182">MDSHDESLFSSSSEPPGSKSETKISGPDSLVTSSLAHLEIGSATIQSNTTPLFSPSRSVAFPLSMSFSSSSSHFASPFIHSETFSGVIPPSDSHMTKLRGLSVGDIVPNVPVDVGDRFPATMATVVATVGGGGESENLGVPQPLECLQGTPIPPFLLKTFDLVDDPSVDSIISWGSTGASFVVWDPVEFARIILPRNFKHNNFSSFVRQLNTYGFRKIEADRWEFAKEGFSRGKKHLLKNIQRRKLPQSHQSGSSSGSSSEAGRALLEGEIERLRKERSFIIQEVIELQKQQHGTVQHMENVNEKLQAAEQRQKQMVSFLANLFHNPAFLARLQQKMEQRSIASPRTMRKFIKHQPHELGKTDSTSEGQKVKYRPHLGNLATSSINSGLNPVAGEDFLDYPLQDMGQNVVVGVENMPFGIGNIALDEYAISHELLETPEQVGLGVSSLGAEDSLSKGKNVVSNQPGVTTEYFVSSPEDLVKENFPQFSSAGIEGFVKEEDVWSVGFETAPLGFETGPGMSSSSFELWDIPSIYNMPELEVSSGLSDIWDLGSQQGAGSSGIGKWPGAFEIQ</sequence>
<keyword evidence="5" id="KW-0346">Stress response</keyword>
<evidence type="ECO:0000256" key="2">
    <source>
        <dbReference type="ARBA" id="ARBA00006403"/>
    </source>
</evidence>
<comment type="caution">
    <text evidence="15">The sequence shown here is derived from an EMBL/GenBank/DDBJ whole genome shotgun (WGS) entry which is preliminary data.</text>
</comment>
<evidence type="ECO:0000256" key="11">
    <source>
        <dbReference type="RuleBase" id="RU004020"/>
    </source>
</evidence>
<evidence type="ECO:0000256" key="13">
    <source>
        <dbReference type="SAM" id="MobiDB-lite"/>
    </source>
</evidence>
<evidence type="ECO:0000259" key="14">
    <source>
        <dbReference type="PROSITE" id="PS00434"/>
    </source>
</evidence>
<dbReference type="PANTHER" id="PTHR10015:SF337">
    <property type="entry name" value="HEAT STRESS TRANSCRIPTION FACTOR A-3"/>
    <property type="match status" value="1"/>
</dbReference>
<keyword evidence="4" id="KW-0805">Transcription regulation</keyword>
<accession>A0ABC8TF67</accession>
<evidence type="ECO:0000256" key="12">
    <source>
        <dbReference type="SAM" id="Coils"/>
    </source>
</evidence>
<keyword evidence="6" id="KW-0238">DNA-binding</keyword>
<dbReference type="Proteomes" id="UP001642360">
    <property type="component" value="Unassembled WGS sequence"/>
</dbReference>
<dbReference type="PRINTS" id="PR00056">
    <property type="entry name" value="HSFDOMAIN"/>
</dbReference>
<dbReference type="Pfam" id="PF00447">
    <property type="entry name" value="HSF_DNA-bind"/>
    <property type="match status" value="1"/>
</dbReference>
<dbReference type="InterPro" id="IPR036388">
    <property type="entry name" value="WH-like_DNA-bd_sf"/>
</dbReference>
<evidence type="ECO:0000256" key="1">
    <source>
        <dbReference type="ARBA" id="ARBA00004123"/>
    </source>
</evidence>
<keyword evidence="12" id="KW-0175">Coiled coil</keyword>
<keyword evidence="16" id="KW-1185">Reference proteome</keyword>
<keyword evidence="7" id="KW-0804">Transcription</keyword>
<keyword evidence="8" id="KW-0539">Nucleus</keyword>
<dbReference type="FunFam" id="1.10.10.10:FF:000057">
    <property type="entry name" value="Heat shock transcription factor 1"/>
    <property type="match status" value="1"/>
</dbReference>
<dbReference type="InterPro" id="IPR036390">
    <property type="entry name" value="WH_DNA-bd_sf"/>
</dbReference>
<comment type="similarity">
    <text evidence="2 11">Belongs to the HSF family.</text>
</comment>
<dbReference type="PROSITE" id="PS00434">
    <property type="entry name" value="HSF_DOMAIN"/>
    <property type="match status" value="1"/>
</dbReference>
<dbReference type="GO" id="GO:0003677">
    <property type="term" value="F:DNA binding"/>
    <property type="evidence" value="ECO:0007669"/>
    <property type="project" value="UniProtKB-KW"/>
</dbReference>
<evidence type="ECO:0000256" key="3">
    <source>
        <dbReference type="ARBA" id="ARBA00022553"/>
    </source>
</evidence>
<dbReference type="EMBL" id="CAUOFW020005002">
    <property type="protein sequence ID" value="CAK9168075.1"/>
    <property type="molecule type" value="Genomic_DNA"/>
</dbReference>
<evidence type="ECO:0000313" key="16">
    <source>
        <dbReference type="Proteomes" id="UP001642360"/>
    </source>
</evidence>
<dbReference type="Gene3D" id="1.10.10.10">
    <property type="entry name" value="Winged helix-like DNA-binding domain superfamily/Winged helix DNA-binding domain"/>
    <property type="match status" value="1"/>
</dbReference>
<organism evidence="15 16">
    <name type="scientific">Ilex paraguariensis</name>
    <name type="common">yerba mate</name>
    <dbReference type="NCBI Taxonomy" id="185542"/>
    <lineage>
        <taxon>Eukaryota</taxon>
        <taxon>Viridiplantae</taxon>
        <taxon>Streptophyta</taxon>
        <taxon>Embryophyta</taxon>
        <taxon>Tracheophyta</taxon>
        <taxon>Spermatophyta</taxon>
        <taxon>Magnoliopsida</taxon>
        <taxon>eudicotyledons</taxon>
        <taxon>Gunneridae</taxon>
        <taxon>Pentapetalae</taxon>
        <taxon>asterids</taxon>
        <taxon>campanulids</taxon>
        <taxon>Aquifoliales</taxon>
        <taxon>Aquifoliaceae</taxon>
        <taxon>Ilex</taxon>
    </lineage>
</organism>
<keyword evidence="3" id="KW-0597">Phosphoprotein</keyword>
<gene>
    <name evidence="15" type="ORF">ILEXP_LOCUS37405</name>
</gene>
<evidence type="ECO:0000256" key="5">
    <source>
        <dbReference type="ARBA" id="ARBA00023016"/>
    </source>
</evidence>
<evidence type="ECO:0000256" key="6">
    <source>
        <dbReference type="ARBA" id="ARBA00023125"/>
    </source>
</evidence>
<dbReference type="InterPro" id="IPR000232">
    <property type="entry name" value="HSF_DNA-bd"/>
</dbReference>
<feature type="domain" description="HSF-type DNA-binding" evidence="14">
    <location>
        <begin position="194"/>
        <end position="218"/>
    </location>
</feature>
<evidence type="ECO:0000256" key="7">
    <source>
        <dbReference type="ARBA" id="ARBA00023163"/>
    </source>
</evidence>
<dbReference type="SUPFAM" id="SSF46785">
    <property type="entry name" value="Winged helix' DNA-binding domain"/>
    <property type="match status" value="1"/>
</dbReference>
<name>A0ABC8TF67_9AQUA</name>
<evidence type="ECO:0000256" key="4">
    <source>
        <dbReference type="ARBA" id="ARBA00023015"/>
    </source>
</evidence>
<comment type="subcellular location">
    <subcellularLocation>
        <location evidence="1">Nucleus</location>
    </subcellularLocation>
</comment>
<evidence type="ECO:0000256" key="9">
    <source>
        <dbReference type="ARBA" id="ARBA00055747"/>
    </source>
</evidence>
<evidence type="ECO:0000256" key="10">
    <source>
        <dbReference type="ARBA" id="ARBA00081483"/>
    </source>
</evidence>
<dbReference type="AlphaFoldDB" id="A0ABC8TF67"/>
<reference evidence="15 16" key="1">
    <citation type="submission" date="2024-02" db="EMBL/GenBank/DDBJ databases">
        <authorList>
            <person name="Vignale AGUSTIN F."/>
            <person name="Sosa J E."/>
            <person name="Modenutti C."/>
        </authorList>
    </citation>
    <scope>NUCLEOTIDE SEQUENCE [LARGE SCALE GENOMIC DNA]</scope>
</reference>
<dbReference type="SMART" id="SM00415">
    <property type="entry name" value="HSF"/>
    <property type="match status" value="1"/>
</dbReference>
<dbReference type="PANTHER" id="PTHR10015">
    <property type="entry name" value="HEAT SHOCK TRANSCRIPTION FACTOR"/>
    <property type="match status" value="1"/>
</dbReference>
<feature type="region of interest" description="Disordered" evidence="13">
    <location>
        <begin position="1"/>
        <end position="28"/>
    </location>
</feature>
<dbReference type="GO" id="GO:0005634">
    <property type="term" value="C:nucleus"/>
    <property type="evidence" value="ECO:0007669"/>
    <property type="project" value="UniProtKB-SubCell"/>
</dbReference>
<evidence type="ECO:0000256" key="8">
    <source>
        <dbReference type="ARBA" id="ARBA00023242"/>
    </source>
</evidence>
<evidence type="ECO:0000313" key="15">
    <source>
        <dbReference type="EMBL" id="CAK9168075.1"/>
    </source>
</evidence>
<comment type="function">
    <text evidence="9">DNA-binding protein that specifically binds heat shock promoter elements (HSE) and activates transcription.</text>
</comment>